<dbReference type="GO" id="GO:0005886">
    <property type="term" value="C:plasma membrane"/>
    <property type="evidence" value="ECO:0007669"/>
    <property type="project" value="TreeGrafter"/>
</dbReference>
<accession>A0AAE0WKY7</accession>
<dbReference type="SUPFAM" id="SSF103473">
    <property type="entry name" value="MFS general substrate transporter"/>
    <property type="match status" value="1"/>
</dbReference>
<keyword evidence="3 5" id="KW-1133">Transmembrane helix</keyword>
<feature type="transmembrane region" description="Helical" evidence="5">
    <location>
        <begin position="87"/>
        <end position="107"/>
    </location>
</feature>
<keyword evidence="2 5" id="KW-0812">Transmembrane</keyword>
<feature type="domain" description="Major facilitator superfamily (MFS) profile" evidence="6">
    <location>
        <begin position="52"/>
        <end position="378"/>
    </location>
</feature>
<reference evidence="7" key="1">
    <citation type="submission" date="2023-07" db="EMBL/GenBank/DDBJ databases">
        <title>Black Yeasts Isolated from many extreme environments.</title>
        <authorList>
            <person name="Coleine C."/>
            <person name="Stajich J.E."/>
            <person name="Selbmann L."/>
        </authorList>
    </citation>
    <scope>NUCLEOTIDE SEQUENCE</scope>
    <source>
        <strain evidence="7">CCFEE 5485</strain>
    </source>
</reference>
<evidence type="ECO:0000313" key="8">
    <source>
        <dbReference type="Proteomes" id="UP001274830"/>
    </source>
</evidence>
<feature type="transmembrane region" description="Helical" evidence="5">
    <location>
        <begin position="50"/>
        <end position="75"/>
    </location>
</feature>
<dbReference type="AlphaFoldDB" id="A0AAE0WKY7"/>
<dbReference type="InterPro" id="IPR011701">
    <property type="entry name" value="MFS"/>
</dbReference>
<keyword evidence="4 5" id="KW-0472">Membrane</keyword>
<organism evidence="7 8">
    <name type="scientific">Recurvomyces mirabilis</name>
    <dbReference type="NCBI Taxonomy" id="574656"/>
    <lineage>
        <taxon>Eukaryota</taxon>
        <taxon>Fungi</taxon>
        <taxon>Dikarya</taxon>
        <taxon>Ascomycota</taxon>
        <taxon>Pezizomycotina</taxon>
        <taxon>Dothideomycetes</taxon>
        <taxon>Dothideomycetidae</taxon>
        <taxon>Mycosphaerellales</taxon>
        <taxon>Teratosphaeriaceae</taxon>
        <taxon>Recurvomyces</taxon>
    </lineage>
</organism>
<evidence type="ECO:0000256" key="5">
    <source>
        <dbReference type="SAM" id="Phobius"/>
    </source>
</evidence>
<evidence type="ECO:0000256" key="4">
    <source>
        <dbReference type="ARBA" id="ARBA00023136"/>
    </source>
</evidence>
<feature type="transmembrane region" description="Helical" evidence="5">
    <location>
        <begin position="176"/>
        <end position="203"/>
    </location>
</feature>
<feature type="transmembrane region" description="Helical" evidence="5">
    <location>
        <begin position="143"/>
        <end position="164"/>
    </location>
</feature>
<proteinExistence type="predicted"/>
<sequence>MTSTREKDNIPMGGGKDYPPTYDNVAQFVVEWNGPDDLRNPQNWPSLRKLYISLIVCSGAFVACFNSAIFAAGVVGASDELHISEEVGQLGTTLFVLGFAAGPPLWAPSSELYGRRWPLFIGMLGTSIFTIACAAAKDAQTLLTCRFFAGVFGASPLCVVPGVLSDMYSSGYRGMAISIYALTVFGGPLLAPIIGSFIAASYLGWRWTQYLPAILGFANAFLMLLFLRETYAPLVLAEKASIIRRQTGNTFIHAPHEKREVDLQDMMNKYFARPLRMLVTEPTVLLVSLYMSFIYGIVYALLEAYPFVYSSVHGWDSGVAYLPFIGLLLGVCCALALILSQQKSYARKLEAHGGVAVPEWRLYPAMLGAFVFPIGLFW</sequence>
<dbReference type="Pfam" id="PF07690">
    <property type="entry name" value="MFS_1"/>
    <property type="match status" value="1"/>
</dbReference>
<protein>
    <recommendedName>
        <fullName evidence="6">Major facilitator superfamily (MFS) profile domain-containing protein</fullName>
    </recommendedName>
</protein>
<dbReference type="GO" id="GO:0022857">
    <property type="term" value="F:transmembrane transporter activity"/>
    <property type="evidence" value="ECO:0007669"/>
    <property type="project" value="InterPro"/>
</dbReference>
<evidence type="ECO:0000313" key="7">
    <source>
        <dbReference type="EMBL" id="KAK3673637.1"/>
    </source>
</evidence>
<name>A0AAE0WKY7_9PEZI</name>
<gene>
    <name evidence="7" type="ORF">LTR78_006542</name>
</gene>
<evidence type="ECO:0000256" key="3">
    <source>
        <dbReference type="ARBA" id="ARBA00022989"/>
    </source>
</evidence>
<dbReference type="Proteomes" id="UP001274830">
    <property type="component" value="Unassembled WGS sequence"/>
</dbReference>
<dbReference type="InterPro" id="IPR020846">
    <property type="entry name" value="MFS_dom"/>
</dbReference>
<dbReference type="PANTHER" id="PTHR23502:SF138">
    <property type="entry name" value="MAJOR FACILITATOR SUPERFAMILY (MFS) PROFILE DOMAIN-CONTAINING PROTEIN-RELATED"/>
    <property type="match status" value="1"/>
</dbReference>
<feature type="transmembrane region" description="Helical" evidence="5">
    <location>
        <begin position="209"/>
        <end position="227"/>
    </location>
</feature>
<evidence type="ECO:0000256" key="1">
    <source>
        <dbReference type="ARBA" id="ARBA00004141"/>
    </source>
</evidence>
<evidence type="ECO:0000259" key="6">
    <source>
        <dbReference type="PROSITE" id="PS50850"/>
    </source>
</evidence>
<dbReference type="PROSITE" id="PS50850">
    <property type="entry name" value="MFS"/>
    <property type="match status" value="1"/>
</dbReference>
<comment type="subcellular location">
    <subcellularLocation>
        <location evidence="1">Membrane</location>
        <topology evidence="1">Multi-pass membrane protein</topology>
    </subcellularLocation>
</comment>
<feature type="transmembrane region" description="Helical" evidence="5">
    <location>
        <begin position="360"/>
        <end position="377"/>
    </location>
</feature>
<feature type="transmembrane region" description="Helical" evidence="5">
    <location>
        <begin position="119"/>
        <end position="137"/>
    </location>
</feature>
<feature type="transmembrane region" description="Helical" evidence="5">
    <location>
        <begin position="321"/>
        <end position="339"/>
    </location>
</feature>
<comment type="caution">
    <text evidence="7">The sequence shown here is derived from an EMBL/GenBank/DDBJ whole genome shotgun (WGS) entry which is preliminary data.</text>
</comment>
<dbReference type="InterPro" id="IPR036259">
    <property type="entry name" value="MFS_trans_sf"/>
</dbReference>
<evidence type="ECO:0000256" key="2">
    <source>
        <dbReference type="ARBA" id="ARBA00022692"/>
    </source>
</evidence>
<dbReference type="EMBL" id="JAUTXT010000024">
    <property type="protein sequence ID" value="KAK3673637.1"/>
    <property type="molecule type" value="Genomic_DNA"/>
</dbReference>
<feature type="transmembrane region" description="Helical" evidence="5">
    <location>
        <begin position="283"/>
        <end position="301"/>
    </location>
</feature>
<dbReference type="Gene3D" id="1.20.1250.20">
    <property type="entry name" value="MFS general substrate transporter like domains"/>
    <property type="match status" value="1"/>
</dbReference>
<dbReference type="PANTHER" id="PTHR23502">
    <property type="entry name" value="MAJOR FACILITATOR SUPERFAMILY"/>
    <property type="match status" value="1"/>
</dbReference>
<keyword evidence="8" id="KW-1185">Reference proteome</keyword>